<dbReference type="Pfam" id="PF10990">
    <property type="entry name" value="DUF2809"/>
    <property type="match status" value="1"/>
</dbReference>
<dbReference type="GeneID" id="44132962"/>
<evidence type="ECO:0000313" key="3">
    <source>
        <dbReference type="EMBL" id="RSV01764.1"/>
    </source>
</evidence>
<sequence length="128" mass="13500">MTFRTGHAIAALVLLAVEVLIALFVNDAFVRPYLGDVLAVIIVFMAIRAVSAAGPWTAAAVALSVAVAIELGQLIGILHILGLAHHQWLRVVLGTGFDVRDLFAYAIGAVIAVGADRRMATRNVSAIE</sequence>
<accession>A0A1L6JA22</accession>
<gene>
    <name evidence="2" type="ORF">BRX40_10360</name>
    <name evidence="3" type="ORF">CA257_13725</name>
</gene>
<dbReference type="Proteomes" id="UP000286681">
    <property type="component" value="Unassembled WGS sequence"/>
</dbReference>
<proteinExistence type="predicted"/>
<reference evidence="3 5" key="3">
    <citation type="submission" date="2018-07" db="EMBL/GenBank/DDBJ databases">
        <title>Genomic and Epidemiologic Investigation of an Indolent Hospital Outbreak.</title>
        <authorList>
            <person name="Johnson R.C."/>
            <person name="Deming C."/>
            <person name="Conlan S."/>
            <person name="Zellmer C.J."/>
            <person name="Michelin A.V."/>
            <person name="Lee-Lin S."/>
            <person name="Thomas P.J."/>
            <person name="Park M."/>
            <person name="Weingarten R.A."/>
            <person name="Less J."/>
            <person name="Dekker J.P."/>
            <person name="Frank K.M."/>
            <person name="Musser K.A."/>
            <person name="Mcquiston J.R."/>
            <person name="Henderson D.K."/>
            <person name="Lau A.F."/>
            <person name="Palmore T.N."/>
            <person name="Segre J.A."/>
        </authorList>
    </citation>
    <scope>NUCLEOTIDE SEQUENCE [LARGE SCALE GENOMIC DNA]</scope>
    <source>
        <strain evidence="3 5">SK-NIH.Env10_0317</strain>
    </source>
</reference>
<dbReference type="Proteomes" id="UP000185161">
    <property type="component" value="Chromosome"/>
</dbReference>
<keyword evidence="4" id="KW-1185">Reference proteome</keyword>
<dbReference type="STRING" id="93064.BRX40_10360"/>
<dbReference type="InterPro" id="IPR021257">
    <property type="entry name" value="DUF2809"/>
</dbReference>
<keyword evidence="1" id="KW-1133">Transmembrane helix</keyword>
<dbReference type="RefSeq" id="WP_075151521.1">
    <property type="nucleotide sequence ID" value="NZ_CP018820.1"/>
</dbReference>
<reference evidence="4" key="2">
    <citation type="submission" date="2016-12" db="EMBL/GenBank/DDBJ databases">
        <title>Whole genome sequencing of Sphingomonas sp. ABOJV.</title>
        <authorList>
            <person name="Conlan S."/>
            <person name="Thomas P.J."/>
            <person name="Mullikin J."/>
            <person name="Palmore T.N."/>
            <person name="Frank K.M."/>
            <person name="Segre J.A."/>
        </authorList>
    </citation>
    <scope>NUCLEOTIDE SEQUENCE [LARGE SCALE GENOMIC DNA]</scope>
    <source>
        <strain evidence="4">ABOJV</strain>
    </source>
</reference>
<feature type="transmembrane region" description="Helical" evidence="1">
    <location>
        <begin position="33"/>
        <end position="50"/>
    </location>
</feature>
<keyword evidence="1" id="KW-0472">Membrane</keyword>
<evidence type="ECO:0000256" key="1">
    <source>
        <dbReference type="SAM" id="Phobius"/>
    </source>
</evidence>
<evidence type="ECO:0000313" key="4">
    <source>
        <dbReference type="Proteomes" id="UP000185161"/>
    </source>
</evidence>
<reference evidence="2" key="1">
    <citation type="submission" date="2016-12" db="EMBL/GenBank/DDBJ databases">
        <title>Whole genome sequencing of Sphingomonas koreensis.</title>
        <authorList>
            <person name="Conlan S."/>
            <person name="Thomas P.J."/>
            <person name="Mullikin J."/>
            <person name="Palmore T.N."/>
            <person name="Frank K.M."/>
            <person name="Segre J.A."/>
        </authorList>
    </citation>
    <scope>NUCLEOTIDE SEQUENCE</scope>
    <source>
        <strain evidence="2">ABOJV</strain>
    </source>
</reference>
<dbReference type="EMBL" id="CP018820">
    <property type="protein sequence ID" value="APR52773.1"/>
    <property type="molecule type" value="Genomic_DNA"/>
</dbReference>
<dbReference type="OrthoDB" id="5360192at2"/>
<dbReference type="EMBL" id="QQWO01000011">
    <property type="protein sequence ID" value="RSV01764.1"/>
    <property type="molecule type" value="Genomic_DNA"/>
</dbReference>
<protein>
    <submittedName>
        <fullName evidence="3">DUF2809 domain-containing protein</fullName>
    </submittedName>
</protein>
<dbReference type="AlphaFoldDB" id="A0A1L6JA22"/>
<feature type="transmembrane region" description="Helical" evidence="1">
    <location>
        <begin position="6"/>
        <end position="26"/>
    </location>
</feature>
<evidence type="ECO:0000313" key="5">
    <source>
        <dbReference type="Proteomes" id="UP000286681"/>
    </source>
</evidence>
<evidence type="ECO:0000313" key="2">
    <source>
        <dbReference type="EMBL" id="APR52773.1"/>
    </source>
</evidence>
<feature type="transmembrane region" description="Helical" evidence="1">
    <location>
        <begin position="56"/>
        <end position="81"/>
    </location>
</feature>
<dbReference type="KEGG" id="skr:BRX40_10360"/>
<keyword evidence="1" id="KW-0812">Transmembrane</keyword>
<organism evidence="2 4">
    <name type="scientific">Sphingomonas koreensis</name>
    <dbReference type="NCBI Taxonomy" id="93064"/>
    <lineage>
        <taxon>Bacteria</taxon>
        <taxon>Pseudomonadati</taxon>
        <taxon>Pseudomonadota</taxon>
        <taxon>Alphaproteobacteria</taxon>
        <taxon>Sphingomonadales</taxon>
        <taxon>Sphingomonadaceae</taxon>
        <taxon>Sphingomonas</taxon>
    </lineage>
</organism>
<name>A0A1L6JA22_9SPHN</name>